<evidence type="ECO:0000256" key="1">
    <source>
        <dbReference type="ARBA" id="ARBA00004141"/>
    </source>
</evidence>
<evidence type="ECO:0000256" key="5">
    <source>
        <dbReference type="RuleBase" id="RU363032"/>
    </source>
</evidence>
<feature type="transmembrane region" description="Helical" evidence="5">
    <location>
        <begin position="7"/>
        <end position="25"/>
    </location>
</feature>
<gene>
    <name evidence="7" type="ORF">EDD31_2274</name>
</gene>
<accession>A0A3N2BF41</accession>
<feature type="transmembrane region" description="Helical" evidence="5">
    <location>
        <begin position="147"/>
        <end position="167"/>
    </location>
</feature>
<evidence type="ECO:0000313" key="8">
    <source>
        <dbReference type="Proteomes" id="UP000280668"/>
    </source>
</evidence>
<dbReference type="InterPro" id="IPR000515">
    <property type="entry name" value="MetI-like"/>
</dbReference>
<reference evidence="7 8" key="1">
    <citation type="submission" date="2018-11" db="EMBL/GenBank/DDBJ databases">
        <title>Sequencing the genomes of 1000 actinobacteria strains.</title>
        <authorList>
            <person name="Klenk H.-P."/>
        </authorList>
    </citation>
    <scope>NUCLEOTIDE SEQUENCE [LARGE SCALE GENOMIC DNA]</scope>
    <source>
        <strain evidence="7 8">DSM 11294</strain>
    </source>
</reference>
<comment type="subcellular location">
    <subcellularLocation>
        <location evidence="5">Cell membrane</location>
        <topology evidence="5">Multi-pass membrane protein</topology>
    </subcellularLocation>
    <subcellularLocation>
        <location evidence="1">Membrane</location>
        <topology evidence="1">Multi-pass membrane protein</topology>
    </subcellularLocation>
</comment>
<keyword evidence="2 5" id="KW-0812">Transmembrane</keyword>
<organism evidence="7 8">
    <name type="scientific">Bogoriella caseilytica</name>
    <dbReference type="NCBI Taxonomy" id="56055"/>
    <lineage>
        <taxon>Bacteria</taxon>
        <taxon>Bacillati</taxon>
        <taxon>Actinomycetota</taxon>
        <taxon>Actinomycetes</taxon>
        <taxon>Micrococcales</taxon>
        <taxon>Bogoriellaceae</taxon>
        <taxon>Bogoriella</taxon>
    </lineage>
</organism>
<dbReference type="OrthoDB" id="9778910at2"/>
<dbReference type="Proteomes" id="UP000280668">
    <property type="component" value="Unassembled WGS sequence"/>
</dbReference>
<keyword evidence="3 5" id="KW-1133">Transmembrane helix</keyword>
<evidence type="ECO:0000313" key="7">
    <source>
        <dbReference type="EMBL" id="ROR73881.1"/>
    </source>
</evidence>
<dbReference type="PROSITE" id="PS50928">
    <property type="entry name" value="ABC_TM1"/>
    <property type="match status" value="1"/>
</dbReference>
<feature type="transmembrane region" description="Helical" evidence="5">
    <location>
        <begin position="187"/>
        <end position="208"/>
    </location>
</feature>
<keyword evidence="4 5" id="KW-0472">Membrane</keyword>
<evidence type="ECO:0000256" key="3">
    <source>
        <dbReference type="ARBA" id="ARBA00022989"/>
    </source>
</evidence>
<dbReference type="PANTHER" id="PTHR43376">
    <property type="entry name" value="OLIGOPEPTIDE TRANSPORT SYSTEM PERMEASE PROTEIN"/>
    <property type="match status" value="1"/>
</dbReference>
<proteinExistence type="inferred from homology"/>
<keyword evidence="8" id="KW-1185">Reference proteome</keyword>
<evidence type="ECO:0000259" key="6">
    <source>
        <dbReference type="PROSITE" id="PS50928"/>
    </source>
</evidence>
<dbReference type="RefSeq" id="WP_123304248.1">
    <property type="nucleotide sequence ID" value="NZ_RKHK01000001.1"/>
</dbReference>
<dbReference type="Gene3D" id="1.10.3720.10">
    <property type="entry name" value="MetI-like"/>
    <property type="match status" value="1"/>
</dbReference>
<feature type="domain" description="ABC transmembrane type-1" evidence="6">
    <location>
        <begin position="99"/>
        <end position="314"/>
    </location>
</feature>
<dbReference type="PANTHER" id="PTHR43376:SF1">
    <property type="entry name" value="OLIGOPEPTIDE TRANSPORT SYSTEM PERMEASE PROTEIN"/>
    <property type="match status" value="1"/>
</dbReference>
<dbReference type="Pfam" id="PF00528">
    <property type="entry name" value="BPD_transp_1"/>
    <property type="match status" value="1"/>
</dbReference>
<comment type="similarity">
    <text evidence="5">Belongs to the binding-protein-dependent transport system permease family.</text>
</comment>
<dbReference type="InterPro" id="IPR035906">
    <property type="entry name" value="MetI-like_sf"/>
</dbReference>
<comment type="caution">
    <text evidence="7">The sequence shown here is derived from an EMBL/GenBank/DDBJ whole genome shotgun (WGS) entry which is preliminary data.</text>
</comment>
<dbReference type="GO" id="GO:0005886">
    <property type="term" value="C:plasma membrane"/>
    <property type="evidence" value="ECO:0007669"/>
    <property type="project" value="UniProtKB-SubCell"/>
</dbReference>
<protein>
    <submittedName>
        <fullName evidence="7">Peptide/nickel transport system permease protein</fullName>
    </submittedName>
</protein>
<dbReference type="GO" id="GO:0055085">
    <property type="term" value="P:transmembrane transport"/>
    <property type="evidence" value="ECO:0007669"/>
    <property type="project" value="InterPro"/>
</dbReference>
<name>A0A3N2BF41_9MICO</name>
<dbReference type="SUPFAM" id="SSF161098">
    <property type="entry name" value="MetI-like"/>
    <property type="match status" value="1"/>
</dbReference>
<dbReference type="AlphaFoldDB" id="A0A3N2BF41"/>
<keyword evidence="5" id="KW-0813">Transport</keyword>
<feature type="transmembrane region" description="Helical" evidence="5">
    <location>
        <begin position="250"/>
        <end position="271"/>
    </location>
</feature>
<dbReference type="CDD" id="cd06261">
    <property type="entry name" value="TM_PBP2"/>
    <property type="match status" value="1"/>
</dbReference>
<feature type="transmembrane region" description="Helical" evidence="5">
    <location>
        <begin position="101"/>
        <end position="126"/>
    </location>
</feature>
<dbReference type="EMBL" id="RKHK01000001">
    <property type="protein sequence ID" value="ROR73881.1"/>
    <property type="molecule type" value="Genomic_DNA"/>
</dbReference>
<sequence>MKYLLRKIVLYVFIAWAAITLNFLIPRLMPGDPVSILIENMEGRIDASARAALMEAYGLTDAPLYVQYWDYLTGLAQGDLGLSISYHPVPVADIAFGAMPWTLGLVGVTTIISFILGTGFGVLFAWWRGRKTDYVLPALTFLNAVPYFWMALILVLIFAINLDWFPYANAYGLGLFPGWNMEFVRSVLYHAILPALTIVIGSFAGWVLSMRNMTVTVLGEDYVSMAEAKGLRKSTILFTYGARNAILPSITGFALSLGAVVSGSMLTEVIFNYPGVGYTLFRAVQAQDFPLMQGLFLVTSLAVILANLIADIVYIFLDPRTRAEG</sequence>
<evidence type="ECO:0000256" key="2">
    <source>
        <dbReference type="ARBA" id="ARBA00022692"/>
    </source>
</evidence>
<evidence type="ECO:0000256" key="4">
    <source>
        <dbReference type="ARBA" id="ARBA00023136"/>
    </source>
</evidence>
<feature type="transmembrane region" description="Helical" evidence="5">
    <location>
        <begin position="291"/>
        <end position="317"/>
    </location>
</feature>